<feature type="region of interest" description="Disordered" evidence="1">
    <location>
        <begin position="328"/>
        <end position="440"/>
    </location>
</feature>
<reference evidence="4" key="1">
    <citation type="submission" date="2016-10" db="EMBL/GenBank/DDBJ databases">
        <authorList>
            <person name="Varghese N."/>
            <person name="Submissions S."/>
        </authorList>
    </citation>
    <scope>NUCLEOTIDE SEQUENCE [LARGE SCALE GENOMIC DNA]</scope>
    <source>
        <strain evidence="4">P18</strain>
    </source>
</reference>
<feature type="chain" id="PRO_5039186207" description="Copper amine oxidase N-terminal domain-containing protein" evidence="2">
    <location>
        <begin position="35"/>
        <end position="440"/>
    </location>
</feature>
<keyword evidence="4" id="KW-1185">Reference proteome</keyword>
<evidence type="ECO:0000313" key="4">
    <source>
        <dbReference type="Proteomes" id="UP000182624"/>
    </source>
</evidence>
<keyword evidence="2" id="KW-0732">Signal</keyword>
<gene>
    <name evidence="3" type="ORF">SAMN04487928_13814</name>
</gene>
<protein>
    <recommendedName>
        <fullName evidence="5">Copper amine oxidase N-terminal domain-containing protein</fullName>
    </recommendedName>
</protein>
<evidence type="ECO:0000256" key="2">
    <source>
        <dbReference type="SAM" id="SignalP"/>
    </source>
</evidence>
<feature type="compositionally biased region" description="Low complexity" evidence="1">
    <location>
        <begin position="386"/>
        <end position="403"/>
    </location>
</feature>
<evidence type="ECO:0008006" key="5">
    <source>
        <dbReference type="Google" id="ProtNLM"/>
    </source>
</evidence>
<feature type="signal peptide" evidence="2">
    <location>
        <begin position="1"/>
        <end position="34"/>
    </location>
</feature>
<organism evidence="3 4">
    <name type="scientific">Butyrivibrio proteoclasticus</name>
    <dbReference type="NCBI Taxonomy" id="43305"/>
    <lineage>
        <taxon>Bacteria</taxon>
        <taxon>Bacillati</taxon>
        <taxon>Bacillota</taxon>
        <taxon>Clostridia</taxon>
        <taxon>Lachnospirales</taxon>
        <taxon>Lachnospiraceae</taxon>
        <taxon>Butyrivibrio</taxon>
    </lineage>
</organism>
<dbReference type="AlphaFoldDB" id="A0A1I5XXC2"/>
<accession>A0A1I5XXC2</accession>
<dbReference type="EMBL" id="FOXO01000038">
    <property type="protein sequence ID" value="SFQ36367.1"/>
    <property type="molecule type" value="Genomic_DNA"/>
</dbReference>
<dbReference type="RefSeq" id="WP_074891547.1">
    <property type="nucleotide sequence ID" value="NZ_FOXO01000038.1"/>
</dbReference>
<sequence>MAFNRVRKMLGISAVVIACGTVMFTFTSCGQANTQEPTAVIQEAETEQTEDNNGGNVIEDVDFNQEEAEATTTKDITVFYDQSATEADNLTITDGNQADVVIKDYVAPIFYPYMENLGYEYTFNEEEGSLYLGERLISDNVEVTEDGKLNVRDYMLESSIPVVKYVRTSENEVEARYITMVPIESHMVSGITFVMEKNDEGNYTMTGMLGVFGEDITKLPAWEGTFDGWSMEVGGDVIFSAGDSVKIGDSMNLYPHFQDREINILADEDGRVPSGQIEEIDGLQVLRIVHIFKYAEDKDGNQTTVAAYALDGLNVDADTVKNTDGSAIDKEKVKEQQKDEVKEAEEKKKAEEEQKKKEEETKKKQEESKKAEQQSGGGSGNGGGSSSQKPSGNSGQSGNNVSNETPSNDTSSGAAAWGFGGGSVDTSDWGNRTGSGAGGE</sequence>
<dbReference type="Proteomes" id="UP000182624">
    <property type="component" value="Unassembled WGS sequence"/>
</dbReference>
<feature type="compositionally biased region" description="Gly residues" evidence="1">
    <location>
        <begin position="375"/>
        <end position="385"/>
    </location>
</feature>
<evidence type="ECO:0000256" key="1">
    <source>
        <dbReference type="SAM" id="MobiDB-lite"/>
    </source>
</evidence>
<proteinExistence type="predicted"/>
<evidence type="ECO:0000313" key="3">
    <source>
        <dbReference type="EMBL" id="SFQ36367.1"/>
    </source>
</evidence>
<feature type="compositionally biased region" description="Basic and acidic residues" evidence="1">
    <location>
        <begin position="328"/>
        <end position="372"/>
    </location>
</feature>
<name>A0A1I5XXC2_9FIRM</name>
<dbReference type="PROSITE" id="PS51257">
    <property type="entry name" value="PROKAR_LIPOPROTEIN"/>
    <property type="match status" value="1"/>
</dbReference>